<dbReference type="VEuPathDB" id="VectorBase:ISCI014015"/>
<accession>B7QGU9</accession>
<evidence type="ECO:0000313" key="3">
    <source>
        <dbReference type="EnsemblMetazoa" id="ISCW014015-PA"/>
    </source>
</evidence>
<dbReference type="EMBL" id="ABJB010722244">
    <property type="status" value="NOT_ANNOTATED_CDS"/>
    <property type="molecule type" value="Genomic_DNA"/>
</dbReference>
<dbReference type="EnsemblMetazoa" id="ISCW014015-RA">
    <property type="protein sequence ID" value="ISCW014015-PA"/>
    <property type="gene ID" value="ISCW014015"/>
</dbReference>
<name>B7QGU9_IXOSC</name>
<dbReference type="AlphaFoldDB" id="B7QGU9"/>
<dbReference type="HOGENOM" id="CLU_1857501_0_0_1"/>
<dbReference type="PaxDb" id="6945-B7QGU9"/>
<organism>
    <name type="scientific">Ixodes scapularis</name>
    <name type="common">Black-legged tick</name>
    <name type="synonym">Deer tick</name>
    <dbReference type="NCBI Taxonomy" id="6945"/>
    <lineage>
        <taxon>Eukaryota</taxon>
        <taxon>Metazoa</taxon>
        <taxon>Ecdysozoa</taxon>
        <taxon>Arthropoda</taxon>
        <taxon>Chelicerata</taxon>
        <taxon>Arachnida</taxon>
        <taxon>Acari</taxon>
        <taxon>Parasitiformes</taxon>
        <taxon>Ixodida</taxon>
        <taxon>Ixodoidea</taxon>
        <taxon>Ixodidae</taxon>
        <taxon>Ixodinae</taxon>
        <taxon>Ixodes</taxon>
    </lineage>
</organism>
<reference evidence="2 4" key="1">
    <citation type="submission" date="2008-03" db="EMBL/GenBank/DDBJ databases">
        <title>Annotation of Ixodes scapularis.</title>
        <authorList>
            <consortium name="Ixodes scapularis Genome Project Consortium"/>
            <person name="Caler E."/>
            <person name="Hannick L.I."/>
            <person name="Bidwell S."/>
            <person name="Joardar V."/>
            <person name="Thiagarajan M."/>
            <person name="Amedeo P."/>
            <person name="Galinsky K.J."/>
            <person name="Schobel S."/>
            <person name="Inman J."/>
            <person name="Hostetler J."/>
            <person name="Miller J."/>
            <person name="Hammond M."/>
            <person name="Megy K."/>
            <person name="Lawson D."/>
            <person name="Kodira C."/>
            <person name="Sutton G."/>
            <person name="Meyer J."/>
            <person name="Hill C.A."/>
            <person name="Birren B."/>
            <person name="Nene V."/>
            <person name="Collins F."/>
            <person name="Alarcon-Chaidez F."/>
            <person name="Wikel S."/>
            <person name="Strausberg R."/>
        </authorList>
    </citation>
    <scope>NUCLEOTIDE SEQUENCE [LARGE SCALE GENOMIC DNA]</scope>
    <source>
        <strain evidence="4">Wikel</strain>
        <strain evidence="2">Wikel colony</strain>
    </source>
</reference>
<reference evidence="3" key="2">
    <citation type="submission" date="2020-05" db="UniProtKB">
        <authorList>
            <consortium name="EnsemblMetazoa"/>
        </authorList>
    </citation>
    <scope>IDENTIFICATION</scope>
    <source>
        <strain evidence="3">wikel</strain>
    </source>
</reference>
<gene>
    <name evidence="2" type="ORF">IscW_ISCW014015</name>
</gene>
<sequence>MMDGEPTQDTQSGILEAVRPTFGVRVHPGVRGRPGRRLRGLVHFLCVGSLRRGYRRRGGTAQRAGERGSPGNRRGQRREGGKASLADRLGQEILREEDVLEKCERRHAVHQHGRRPGGTENEFEGMRNTLWGTQVHAV</sequence>
<keyword evidence="4" id="KW-1185">Reference proteome</keyword>
<evidence type="ECO:0000313" key="2">
    <source>
        <dbReference type="EMBL" id="EEC18071.1"/>
    </source>
</evidence>
<dbReference type="InParanoid" id="B7QGU9"/>
<proteinExistence type="predicted"/>
<feature type="region of interest" description="Disordered" evidence="1">
    <location>
        <begin position="108"/>
        <end position="138"/>
    </location>
</feature>
<feature type="region of interest" description="Disordered" evidence="1">
    <location>
        <begin position="54"/>
        <end position="88"/>
    </location>
</feature>
<dbReference type="VEuPathDB" id="VectorBase:ISCW014015"/>
<evidence type="ECO:0000313" key="4">
    <source>
        <dbReference type="Proteomes" id="UP000001555"/>
    </source>
</evidence>
<dbReference type="EMBL" id="DS934797">
    <property type="protein sequence ID" value="EEC18071.1"/>
    <property type="molecule type" value="Genomic_DNA"/>
</dbReference>
<dbReference type="Proteomes" id="UP000001555">
    <property type="component" value="Unassembled WGS sequence"/>
</dbReference>
<dbReference type="EMBL" id="ABJB010967095">
    <property type="status" value="NOT_ANNOTATED_CDS"/>
    <property type="molecule type" value="Genomic_DNA"/>
</dbReference>
<evidence type="ECO:0000256" key="1">
    <source>
        <dbReference type="SAM" id="MobiDB-lite"/>
    </source>
</evidence>
<protein>
    <submittedName>
        <fullName evidence="2 3">Uncharacterized protein</fullName>
    </submittedName>
</protein>